<evidence type="ECO:0000259" key="8">
    <source>
        <dbReference type="PROSITE" id="PS50112"/>
    </source>
</evidence>
<dbReference type="CDD" id="cd00130">
    <property type="entry name" value="PAS"/>
    <property type="match status" value="1"/>
</dbReference>
<dbReference type="InterPro" id="IPR002078">
    <property type="entry name" value="Sigma_54_int"/>
</dbReference>
<evidence type="ECO:0000256" key="5">
    <source>
        <dbReference type="ARBA" id="ARBA00023163"/>
    </source>
</evidence>
<evidence type="ECO:0000313" key="9">
    <source>
        <dbReference type="EMBL" id="WWD84615.1"/>
    </source>
</evidence>
<dbReference type="InterPro" id="IPR000014">
    <property type="entry name" value="PAS"/>
</dbReference>
<evidence type="ECO:0000259" key="7">
    <source>
        <dbReference type="PROSITE" id="PS50045"/>
    </source>
</evidence>
<dbReference type="Pfam" id="PF25601">
    <property type="entry name" value="AAA_lid_14"/>
    <property type="match status" value="1"/>
</dbReference>
<dbReference type="PANTHER" id="PTHR32071">
    <property type="entry name" value="TRANSCRIPTIONAL REGULATORY PROTEIN"/>
    <property type="match status" value="1"/>
</dbReference>
<feature type="coiled-coil region" evidence="6">
    <location>
        <begin position="112"/>
        <end position="139"/>
    </location>
</feature>
<proteinExistence type="predicted"/>
<dbReference type="PROSITE" id="PS00675">
    <property type="entry name" value="SIGMA54_INTERACT_1"/>
    <property type="match status" value="1"/>
</dbReference>
<dbReference type="InterPro" id="IPR025944">
    <property type="entry name" value="Sigma_54_int_dom_CS"/>
</dbReference>
<feature type="domain" description="Sigma-54 factor interaction" evidence="7">
    <location>
        <begin position="146"/>
        <end position="375"/>
    </location>
</feature>
<evidence type="ECO:0000256" key="3">
    <source>
        <dbReference type="ARBA" id="ARBA00023015"/>
    </source>
</evidence>
<dbReference type="InterPro" id="IPR027417">
    <property type="entry name" value="P-loop_NTPase"/>
</dbReference>
<dbReference type="SMART" id="SM00382">
    <property type="entry name" value="AAA"/>
    <property type="match status" value="1"/>
</dbReference>
<dbReference type="SUPFAM" id="SSF46689">
    <property type="entry name" value="Homeodomain-like"/>
    <property type="match status" value="1"/>
</dbReference>
<evidence type="ECO:0000256" key="4">
    <source>
        <dbReference type="ARBA" id="ARBA00023125"/>
    </source>
</evidence>
<keyword evidence="1" id="KW-0547">Nucleotide-binding</keyword>
<dbReference type="InterPro" id="IPR013767">
    <property type="entry name" value="PAS_fold"/>
</dbReference>
<reference evidence="9 10" key="1">
    <citation type="journal article" date="2023" name="PLoS ONE">
        <title>Genome-based metabolic and phylogenomic analysis of three Terrisporobacter species.</title>
        <authorList>
            <person name="Boer T."/>
            <person name="Bengelsdorf F.R."/>
            <person name="Bomeke M."/>
            <person name="Daniel R."/>
            <person name="Poehlein A."/>
        </authorList>
    </citation>
    <scope>NUCLEOTIDE SEQUENCE [LARGE SCALE GENOMIC DNA]</scope>
    <source>
        <strain evidence="9 10">DSM 1288</strain>
    </source>
</reference>
<dbReference type="PROSITE" id="PS50112">
    <property type="entry name" value="PAS"/>
    <property type="match status" value="1"/>
</dbReference>
<dbReference type="SUPFAM" id="SSF55785">
    <property type="entry name" value="PYP-like sensor domain (PAS domain)"/>
    <property type="match status" value="1"/>
</dbReference>
<dbReference type="Pfam" id="PF00158">
    <property type="entry name" value="Sigma54_activat"/>
    <property type="match status" value="1"/>
</dbReference>
<keyword evidence="5" id="KW-0804">Transcription</keyword>
<dbReference type="InterPro" id="IPR009057">
    <property type="entry name" value="Homeodomain-like_sf"/>
</dbReference>
<feature type="domain" description="PAS" evidence="8">
    <location>
        <begin position="2"/>
        <end position="54"/>
    </location>
</feature>
<evidence type="ECO:0000313" key="10">
    <source>
        <dbReference type="Proteomes" id="UP001348492"/>
    </source>
</evidence>
<keyword evidence="3" id="KW-0805">Transcription regulation</keyword>
<dbReference type="PANTHER" id="PTHR32071:SF57">
    <property type="entry name" value="C4-DICARBOXYLATE TRANSPORT TRANSCRIPTIONAL REGULATORY PROTEIN DCTD"/>
    <property type="match status" value="1"/>
</dbReference>
<keyword evidence="4" id="KW-0238">DNA-binding</keyword>
<dbReference type="RefSeq" id="WP_018589878.1">
    <property type="nucleotide sequence ID" value="NZ_CP117523.1"/>
</dbReference>
<keyword evidence="2" id="KW-0067">ATP-binding</keyword>
<dbReference type="InterPro" id="IPR035965">
    <property type="entry name" value="PAS-like_dom_sf"/>
</dbReference>
<keyword evidence="10" id="KW-1185">Reference proteome</keyword>
<evidence type="ECO:0000256" key="1">
    <source>
        <dbReference type="ARBA" id="ARBA00022741"/>
    </source>
</evidence>
<dbReference type="InterPro" id="IPR003593">
    <property type="entry name" value="AAA+_ATPase"/>
</dbReference>
<dbReference type="InterPro" id="IPR025943">
    <property type="entry name" value="Sigma_54_int_dom_ATP-bd_2"/>
</dbReference>
<sequence>MLTSFYKNALDSSFDGILITDRSGNIIYVNSQYEKITGLKKKDIIDKNLATLLENGIINKAISLEVLKKGKSVSTTHSYVTGKSAFSSAQPIFDNNHNIIGVINNTRNIEELLKLKSEIKQHVANQEKVNQEMKHLKKLINKNEEFIFESKAMKETAKLASKVANFDSTVMIYGESGTGKEVVSKYIHGLSGRKNNIFIKVNCAAIPKELFESELFGYEKGAFTGASNNGKIGFFELANGGTLFLDEIGELQLSVQSKLLRAIQEKEITRVGGKERKKLDIRVIAATNRNLEKEVKDGNFREDLFFRLNVFPITIPPLRERPDDIPVFIDFFINKLNNKYKVNKIISKEALNYLIRYNYPGNVRELENMVEYLFVINEKNIEVDSIPGKILSQIMISNYKGGKSEGKKEKLNYLINLYEKTIIEDTIKKYHTLEQASEVLGIHYSTLSRKMNKYNLKFTD</sequence>
<dbReference type="EMBL" id="CP117523">
    <property type="protein sequence ID" value="WWD84615.1"/>
    <property type="molecule type" value="Genomic_DNA"/>
</dbReference>
<dbReference type="PROSITE" id="PS00688">
    <property type="entry name" value="SIGMA54_INTERACT_3"/>
    <property type="match status" value="1"/>
</dbReference>
<name>A0ABZ2EXU6_9FIRM</name>
<evidence type="ECO:0000256" key="2">
    <source>
        <dbReference type="ARBA" id="ARBA00022840"/>
    </source>
</evidence>
<gene>
    <name evidence="9" type="primary">norR_4</name>
    <name evidence="9" type="ORF">TEGL_30510</name>
</gene>
<dbReference type="Gene3D" id="3.40.50.300">
    <property type="entry name" value="P-loop containing nucleotide triphosphate hydrolases"/>
    <property type="match status" value="1"/>
</dbReference>
<protein>
    <submittedName>
        <fullName evidence="9">Anaerobic nitric oxide reductase transcription regulator NorR</fullName>
    </submittedName>
</protein>
<evidence type="ECO:0000256" key="6">
    <source>
        <dbReference type="SAM" id="Coils"/>
    </source>
</evidence>
<dbReference type="PROSITE" id="PS00676">
    <property type="entry name" value="SIGMA54_INTERACT_2"/>
    <property type="match status" value="1"/>
</dbReference>
<dbReference type="SMART" id="SM00091">
    <property type="entry name" value="PAS"/>
    <property type="match status" value="1"/>
</dbReference>
<dbReference type="Pfam" id="PF00989">
    <property type="entry name" value="PAS"/>
    <property type="match status" value="1"/>
</dbReference>
<keyword evidence="6" id="KW-0175">Coiled coil</keyword>
<dbReference type="InterPro" id="IPR058031">
    <property type="entry name" value="AAA_lid_NorR"/>
</dbReference>
<dbReference type="SUPFAM" id="SSF52540">
    <property type="entry name" value="P-loop containing nucleoside triphosphate hydrolases"/>
    <property type="match status" value="1"/>
</dbReference>
<organism evidence="9 10">
    <name type="scientific">Terrisporobacter glycolicus ATCC 14880 = DSM 1288</name>
    <dbReference type="NCBI Taxonomy" id="1121315"/>
    <lineage>
        <taxon>Bacteria</taxon>
        <taxon>Bacillati</taxon>
        <taxon>Bacillota</taxon>
        <taxon>Clostridia</taxon>
        <taxon>Peptostreptococcales</taxon>
        <taxon>Peptostreptococcaceae</taxon>
        <taxon>Terrisporobacter</taxon>
    </lineage>
</organism>
<dbReference type="NCBIfam" id="TIGR00229">
    <property type="entry name" value="sensory_box"/>
    <property type="match status" value="1"/>
</dbReference>
<dbReference type="InterPro" id="IPR002197">
    <property type="entry name" value="HTH_Fis"/>
</dbReference>
<dbReference type="Proteomes" id="UP001348492">
    <property type="component" value="Chromosome"/>
</dbReference>
<dbReference type="CDD" id="cd00009">
    <property type="entry name" value="AAA"/>
    <property type="match status" value="1"/>
</dbReference>
<dbReference type="Gene3D" id="1.10.8.60">
    <property type="match status" value="1"/>
</dbReference>
<dbReference type="InterPro" id="IPR025662">
    <property type="entry name" value="Sigma_54_int_dom_ATP-bd_1"/>
</dbReference>
<dbReference type="Gene3D" id="3.30.450.20">
    <property type="entry name" value="PAS domain"/>
    <property type="match status" value="1"/>
</dbReference>
<dbReference type="PROSITE" id="PS50045">
    <property type="entry name" value="SIGMA54_INTERACT_4"/>
    <property type="match status" value="1"/>
</dbReference>
<dbReference type="Gene3D" id="1.10.10.60">
    <property type="entry name" value="Homeodomain-like"/>
    <property type="match status" value="1"/>
</dbReference>
<dbReference type="Pfam" id="PF02954">
    <property type="entry name" value="HTH_8"/>
    <property type="match status" value="1"/>
</dbReference>
<accession>A0ABZ2EXU6</accession>